<dbReference type="OrthoDB" id="287041at2759"/>
<evidence type="ECO:0000256" key="11">
    <source>
        <dbReference type="ARBA" id="ARBA00023128"/>
    </source>
</evidence>
<dbReference type="EMBL" id="KV417312">
    <property type="protein sequence ID" value="KZO92262.1"/>
    <property type="molecule type" value="Genomic_DNA"/>
</dbReference>
<evidence type="ECO:0000256" key="12">
    <source>
        <dbReference type="ARBA" id="ARBA00023136"/>
    </source>
</evidence>
<evidence type="ECO:0000313" key="17">
    <source>
        <dbReference type="EMBL" id="KZO92262.1"/>
    </source>
</evidence>
<reference evidence="17 18" key="1">
    <citation type="journal article" date="2016" name="Mol. Biol. Evol.">
        <title>Comparative Genomics of Early-Diverging Mushroom-Forming Fungi Provides Insights into the Origins of Lignocellulose Decay Capabilities.</title>
        <authorList>
            <person name="Nagy L.G."/>
            <person name="Riley R."/>
            <person name="Tritt A."/>
            <person name="Adam C."/>
            <person name="Daum C."/>
            <person name="Floudas D."/>
            <person name="Sun H."/>
            <person name="Yadav J.S."/>
            <person name="Pangilinan J."/>
            <person name="Larsson K.H."/>
            <person name="Matsuura K."/>
            <person name="Barry K."/>
            <person name="Labutti K."/>
            <person name="Kuo R."/>
            <person name="Ohm R.A."/>
            <person name="Bhattacharya S.S."/>
            <person name="Shirouzu T."/>
            <person name="Yoshinaga Y."/>
            <person name="Martin F.M."/>
            <person name="Grigoriev I.V."/>
            <person name="Hibbett D.S."/>
        </authorList>
    </citation>
    <scope>NUCLEOTIDE SEQUENCE [LARGE SCALE GENOMIC DNA]</scope>
    <source>
        <strain evidence="17 18">TUFC12733</strain>
    </source>
</reference>
<keyword evidence="5" id="KW-0812">Transmembrane</keyword>
<comment type="subcellular location">
    <subcellularLocation>
        <location evidence="1 14">Mitochondrion inner membrane</location>
        <topology evidence="1 14">Single-pass membrane protein</topology>
    </subcellularLocation>
</comment>
<dbReference type="PROSITE" id="PS50969">
    <property type="entry name" value="FCP1"/>
    <property type="match status" value="1"/>
</dbReference>
<dbReference type="InterPro" id="IPR023214">
    <property type="entry name" value="HAD_sf"/>
</dbReference>
<keyword evidence="10 14" id="KW-0811">Translocation</keyword>
<organism evidence="17 18">
    <name type="scientific">Calocera viscosa (strain TUFC12733)</name>
    <dbReference type="NCBI Taxonomy" id="1330018"/>
    <lineage>
        <taxon>Eukaryota</taxon>
        <taxon>Fungi</taxon>
        <taxon>Dikarya</taxon>
        <taxon>Basidiomycota</taxon>
        <taxon>Agaricomycotina</taxon>
        <taxon>Dacrymycetes</taxon>
        <taxon>Dacrymycetales</taxon>
        <taxon>Dacrymycetaceae</taxon>
        <taxon>Calocera</taxon>
    </lineage>
</organism>
<keyword evidence="6" id="KW-0999">Mitochondrion inner membrane</keyword>
<keyword evidence="11 14" id="KW-0496">Mitochondrion</keyword>
<keyword evidence="9" id="KW-1133">Transmembrane helix</keyword>
<keyword evidence="18" id="KW-1185">Reference proteome</keyword>
<keyword evidence="4 14" id="KW-0813">Transport</keyword>
<evidence type="ECO:0000256" key="13">
    <source>
        <dbReference type="ARBA" id="ARBA00065975"/>
    </source>
</evidence>
<dbReference type="Pfam" id="PF03031">
    <property type="entry name" value="NIF"/>
    <property type="match status" value="1"/>
</dbReference>
<evidence type="ECO:0000256" key="14">
    <source>
        <dbReference type="RuleBase" id="RU365079"/>
    </source>
</evidence>
<dbReference type="SMART" id="SM00577">
    <property type="entry name" value="CPDc"/>
    <property type="match status" value="1"/>
</dbReference>
<dbReference type="SUPFAM" id="SSF56784">
    <property type="entry name" value="HAD-like"/>
    <property type="match status" value="1"/>
</dbReference>
<accession>A0A167I3I4</accession>
<gene>
    <name evidence="17" type="ORF">CALVIDRAFT_541084</name>
</gene>
<comment type="similarity">
    <text evidence="2 14">Belongs to the TIM50 family.</text>
</comment>
<feature type="region of interest" description="Disordered" evidence="15">
    <location>
        <begin position="227"/>
        <end position="275"/>
    </location>
</feature>
<evidence type="ECO:0000256" key="5">
    <source>
        <dbReference type="ARBA" id="ARBA00022692"/>
    </source>
</evidence>
<comment type="function">
    <text evidence="14">Essential component of the TIM23 complex, a complex that mediates the translocation of transit peptide-containing proteins across the mitochondrial inner membrane.</text>
</comment>
<dbReference type="GO" id="GO:0005744">
    <property type="term" value="C:TIM23 mitochondrial import inner membrane translocase complex"/>
    <property type="evidence" value="ECO:0007669"/>
    <property type="project" value="UniProtKB-UniRule"/>
</dbReference>
<keyword evidence="8 14" id="KW-0809">Transit peptide</keyword>
<evidence type="ECO:0000256" key="10">
    <source>
        <dbReference type="ARBA" id="ARBA00023010"/>
    </source>
</evidence>
<dbReference type="FunFam" id="3.40.50.1000:FF:000019">
    <property type="entry name" value="Mitochondrial import inner membrane translocase subunit TIM50"/>
    <property type="match status" value="1"/>
</dbReference>
<evidence type="ECO:0000256" key="2">
    <source>
        <dbReference type="ARBA" id="ARBA00006344"/>
    </source>
</evidence>
<dbReference type="Proteomes" id="UP000076738">
    <property type="component" value="Unassembled WGS sequence"/>
</dbReference>
<protein>
    <recommendedName>
        <fullName evidence="3 14">Mitochondrial import inner membrane translocase subunit TIM50</fullName>
    </recommendedName>
</protein>
<evidence type="ECO:0000256" key="8">
    <source>
        <dbReference type="ARBA" id="ARBA00022946"/>
    </source>
</evidence>
<evidence type="ECO:0000256" key="4">
    <source>
        <dbReference type="ARBA" id="ARBA00022448"/>
    </source>
</evidence>
<evidence type="ECO:0000313" key="18">
    <source>
        <dbReference type="Proteomes" id="UP000076738"/>
    </source>
</evidence>
<dbReference type="CDD" id="cd07521">
    <property type="entry name" value="HAD_FCP1-like"/>
    <property type="match status" value="1"/>
</dbReference>
<dbReference type="STRING" id="1330018.A0A167I3I4"/>
<evidence type="ECO:0000256" key="9">
    <source>
        <dbReference type="ARBA" id="ARBA00022989"/>
    </source>
</evidence>
<proteinExistence type="inferred from homology"/>
<feature type="domain" description="FCP1 homology" evidence="16">
    <location>
        <begin position="1"/>
        <end position="104"/>
    </location>
</feature>
<evidence type="ECO:0000256" key="15">
    <source>
        <dbReference type="SAM" id="MobiDB-lite"/>
    </source>
</evidence>
<evidence type="ECO:0000256" key="3">
    <source>
        <dbReference type="ARBA" id="ARBA00020799"/>
    </source>
</evidence>
<sequence>MSQFYEIVVFTTQYVYSAQPVLESLDPFSAFIQYRLFRESARMHNGELVKDLAYLNRDLSKVIMLDTVKEHAALQPDNAIILPKWDGTPGDKGLVGLIPFLESIAIHKVPDVRPILSKYADQDIPTAYAAVEAEQKRLAIEEWNRSHPAGSSPGLGAFTLSSIFGAPGAPQQPHMPQSYLEQKRAEAQQIYVEEQRYFAEHAEEMRRLIEEDKQRQLKEMKGSLFGALGLQGPPKEKEGAGAPPPGVAGAPLGGGSTGQTPPVVGVAAGAGGKSA</sequence>
<dbReference type="InterPro" id="IPR004274">
    <property type="entry name" value="FCP1_dom"/>
</dbReference>
<dbReference type="InterPro" id="IPR036412">
    <property type="entry name" value="HAD-like_sf"/>
</dbReference>
<evidence type="ECO:0000256" key="7">
    <source>
        <dbReference type="ARBA" id="ARBA00022927"/>
    </source>
</evidence>
<keyword evidence="12" id="KW-0472">Membrane</keyword>
<evidence type="ECO:0000256" key="6">
    <source>
        <dbReference type="ARBA" id="ARBA00022792"/>
    </source>
</evidence>
<dbReference type="Gene3D" id="3.40.50.1000">
    <property type="entry name" value="HAD superfamily/HAD-like"/>
    <property type="match status" value="1"/>
</dbReference>
<dbReference type="InterPro" id="IPR050365">
    <property type="entry name" value="TIM50"/>
</dbReference>
<comment type="subunit">
    <text evidence="13">Component of the TIM23 complex, at least composed of TIM23, TIM17 and TIM50. Interacts with preproteins in transit.</text>
</comment>
<evidence type="ECO:0000256" key="1">
    <source>
        <dbReference type="ARBA" id="ARBA00004434"/>
    </source>
</evidence>
<dbReference type="PANTHER" id="PTHR12210">
    <property type="entry name" value="DULLARD PROTEIN PHOSPHATASE"/>
    <property type="match status" value="1"/>
</dbReference>
<keyword evidence="7 14" id="KW-0653">Protein transport</keyword>
<evidence type="ECO:0000259" key="16">
    <source>
        <dbReference type="PROSITE" id="PS50969"/>
    </source>
</evidence>
<dbReference type="AlphaFoldDB" id="A0A167I3I4"/>
<dbReference type="GO" id="GO:0015031">
    <property type="term" value="P:protein transport"/>
    <property type="evidence" value="ECO:0007669"/>
    <property type="project" value="UniProtKB-KW"/>
</dbReference>
<name>A0A167I3I4_CALVF</name>